<dbReference type="InterPro" id="IPR024445">
    <property type="entry name" value="Tnp_ISXO2-like"/>
</dbReference>
<dbReference type="SMART" id="SM01126">
    <property type="entry name" value="DDE_Tnp_IS1595"/>
    <property type="match status" value="1"/>
</dbReference>
<evidence type="ECO:0000313" key="3">
    <source>
        <dbReference type="Proteomes" id="UP000095185"/>
    </source>
</evidence>
<dbReference type="Proteomes" id="UP000095185">
    <property type="component" value="Chromosome"/>
</dbReference>
<organism evidence="2 3">
    <name type="scientific">Chlorobaculum limnaeum</name>
    <dbReference type="NCBI Taxonomy" id="274537"/>
    <lineage>
        <taxon>Bacteria</taxon>
        <taxon>Pseudomonadati</taxon>
        <taxon>Chlorobiota</taxon>
        <taxon>Chlorobiia</taxon>
        <taxon>Chlorobiales</taxon>
        <taxon>Chlorobiaceae</taxon>
        <taxon>Chlorobaculum</taxon>
    </lineage>
</organism>
<sequence length="221" mass="25218">MPINNRYIYRSKISEAKFRELIRYFSADLDATQITSLTGLNRNTVNRYLKAVRERIAEHCESESTPVSEVEGDDSFIGPHRVQIRPAGDATARTTVFGIIKQYSKVHTRIVTDGAIAAPKKSIIAGMASRERVMYANELSNGNGVADDGANEFVKNLSRVNGIEGFWSIAKMRLVKFRGVNKNTFYLHLKECEFRYNHRNENLYLKILKIVREKPLFQESP</sequence>
<keyword evidence="3" id="KW-1185">Reference proteome</keyword>
<dbReference type="KEGG" id="clz:BIU88_06080"/>
<feature type="domain" description="ISXO2-like transposase" evidence="1">
    <location>
        <begin position="66"/>
        <end position="197"/>
    </location>
</feature>
<evidence type="ECO:0000313" key="2">
    <source>
        <dbReference type="EMBL" id="AOS83757.1"/>
    </source>
</evidence>
<name>A0A1D8D3W8_CHLLM</name>
<accession>A0A1D8D3W8</accession>
<reference evidence="2" key="1">
    <citation type="submission" date="2016-09" db="EMBL/GenBank/DDBJ databases">
        <title>Genome sequence of Chlorobaculum limnaeum.</title>
        <authorList>
            <person name="Liu Z."/>
            <person name="Tank M."/>
            <person name="Bryant D.A."/>
        </authorList>
    </citation>
    <scope>NUCLEOTIDE SEQUENCE [LARGE SCALE GENOMIC DNA]</scope>
    <source>
        <strain evidence="2">DSM 1677</strain>
    </source>
</reference>
<dbReference type="EMBL" id="CP017305">
    <property type="protein sequence ID" value="AOS83757.1"/>
    <property type="molecule type" value="Genomic_DNA"/>
</dbReference>
<dbReference type="AlphaFoldDB" id="A0A1D8D3W8"/>
<evidence type="ECO:0000259" key="1">
    <source>
        <dbReference type="SMART" id="SM01126"/>
    </source>
</evidence>
<proteinExistence type="predicted"/>
<gene>
    <name evidence="2" type="ORF">BIU88_06080</name>
</gene>
<protein>
    <recommendedName>
        <fullName evidence="1">ISXO2-like transposase domain-containing protein</fullName>
    </recommendedName>
</protein>